<evidence type="ECO:0000259" key="2">
    <source>
        <dbReference type="Pfam" id="PF01970"/>
    </source>
</evidence>
<feature type="transmembrane region" description="Helical" evidence="1">
    <location>
        <begin position="161"/>
        <end position="178"/>
    </location>
</feature>
<feature type="transmembrane region" description="Helical" evidence="1">
    <location>
        <begin position="137"/>
        <end position="155"/>
    </location>
</feature>
<dbReference type="Pfam" id="PF01970">
    <property type="entry name" value="TctA"/>
    <property type="match status" value="1"/>
</dbReference>
<keyword evidence="1" id="KW-0472">Membrane</keyword>
<organism evidence="3 4">
    <name type="scientific">Thermococcus waiotapuensis</name>
    <dbReference type="NCBI Taxonomy" id="90909"/>
    <lineage>
        <taxon>Archaea</taxon>
        <taxon>Methanobacteriati</taxon>
        <taxon>Methanobacteriota</taxon>
        <taxon>Thermococci</taxon>
        <taxon>Thermococcales</taxon>
        <taxon>Thermococcaceae</taxon>
        <taxon>Thermococcus</taxon>
    </lineage>
</organism>
<keyword evidence="1" id="KW-0812">Transmembrane</keyword>
<dbReference type="AlphaFoldDB" id="A0AAE4NX14"/>
<name>A0AAE4NX14_9EURY</name>
<evidence type="ECO:0000256" key="1">
    <source>
        <dbReference type="SAM" id="Phobius"/>
    </source>
</evidence>
<accession>A0AAE4NX14</accession>
<evidence type="ECO:0000313" key="3">
    <source>
        <dbReference type="EMBL" id="MDV3104250.1"/>
    </source>
</evidence>
<reference evidence="3 4" key="1">
    <citation type="submission" date="2023-08" db="EMBL/GenBank/DDBJ databases">
        <title>Draft genome sequence of Thermococcus waiotapuensis WT1T, a thermophilic sulphur-dependent archaeon from order Thermococcales.</title>
        <authorList>
            <person name="Manners S.H."/>
            <person name="Carere C.R."/>
            <person name="Dhami M.K."/>
            <person name="Dobson R.C.J."/>
            <person name="Stott M.B."/>
        </authorList>
    </citation>
    <scope>NUCLEOTIDE SEQUENCE [LARGE SCALE GENOMIC DNA]</scope>
    <source>
        <strain evidence="3 4">WT1</strain>
    </source>
</reference>
<protein>
    <submittedName>
        <fullName evidence="3">Tripartite tricarboxylate transporter permease</fullName>
    </submittedName>
</protein>
<dbReference type="Proteomes" id="UP001245683">
    <property type="component" value="Unassembled WGS sequence"/>
</dbReference>
<keyword evidence="1" id="KW-1133">Transmembrane helix</keyword>
<feature type="transmembrane region" description="Helical" evidence="1">
    <location>
        <begin position="316"/>
        <end position="340"/>
    </location>
</feature>
<comment type="caution">
    <text evidence="3">The sequence shown here is derived from an EMBL/GenBank/DDBJ whole genome shotgun (WGS) entry which is preliminary data.</text>
</comment>
<dbReference type="InterPro" id="IPR002823">
    <property type="entry name" value="DUF112_TM"/>
</dbReference>
<evidence type="ECO:0000313" key="4">
    <source>
        <dbReference type="Proteomes" id="UP001245683"/>
    </source>
</evidence>
<feature type="transmembrane region" description="Helical" evidence="1">
    <location>
        <begin position="281"/>
        <end position="304"/>
    </location>
</feature>
<proteinExistence type="predicted"/>
<dbReference type="EMBL" id="JAVDZE010000003">
    <property type="protein sequence ID" value="MDV3104250.1"/>
    <property type="molecule type" value="Genomic_DNA"/>
</dbReference>
<feature type="transmembrane region" description="Helical" evidence="1">
    <location>
        <begin position="83"/>
        <end position="101"/>
    </location>
</feature>
<sequence length="372" mass="39674">MLWELLKGLIFGTFTGLTPGIHVNTLAEMGGSFFLLFAMGLTHTFMDAFPSTFLGVPEEGTALSVLPAHRLVLSGKGGEAIEIALWSSLLAVFFSIPLSVIYPTLARGYSPEIGRTAAGLLLVFLLLTAGKGKKTKTLIIMALSGLLGITVLRGFPVEEPFYHLFTGLFGIPVIISALRSRDFPEQEAQWEIDVGTLAAFSFAGTLIGMISSLLPAFTASMGAAIATAFSKGERNFLAAAYSINTANFLFGVINYSLTGRTRNGVTVAMSRNGVTVPGCDILFLSALFVGFLAVLAGMALLRVYVKFIRMIPYTHLNLAVIVLLVALSLYFDGLLGLWVLTTSSPVGYLAGVWGVRRTSCMAVLIVPLVIGV</sequence>
<feature type="transmembrane region" description="Helical" evidence="1">
    <location>
        <begin position="20"/>
        <end position="41"/>
    </location>
</feature>
<dbReference type="PANTHER" id="PTHR42204:SF1">
    <property type="entry name" value="INTEGRAL MEMBRANE PROTEIN"/>
    <property type="match status" value="1"/>
</dbReference>
<feature type="domain" description="DUF112" evidence="2">
    <location>
        <begin position="6"/>
        <end position="361"/>
    </location>
</feature>
<dbReference type="PANTHER" id="PTHR42204">
    <property type="entry name" value="INTEGRAL MEMBRANE PROTEIN"/>
    <property type="match status" value="1"/>
</dbReference>
<keyword evidence="4" id="KW-1185">Reference proteome</keyword>
<feature type="transmembrane region" description="Helical" evidence="1">
    <location>
        <begin position="346"/>
        <end position="370"/>
    </location>
</feature>
<feature type="transmembrane region" description="Helical" evidence="1">
    <location>
        <begin position="236"/>
        <end position="257"/>
    </location>
</feature>
<gene>
    <name evidence="3" type="ORF">RBI02_06825</name>
</gene>
<dbReference type="RefSeq" id="WP_315342370.1">
    <property type="nucleotide sequence ID" value="NZ_JAVDZE010000003.1"/>
</dbReference>